<reference evidence="1 2" key="1">
    <citation type="submission" date="2020-12" db="EMBL/GenBank/DDBJ databases">
        <title>FDA dAtabase for Regulatory Grade micrObial Sequences (FDA-ARGOS): Supporting development and validation of Infectious Disease Dx tests.</title>
        <authorList>
            <person name="Nelson B."/>
            <person name="Plummer A."/>
            <person name="Tallon L."/>
            <person name="Sadzewicz L."/>
            <person name="Zhao X."/>
            <person name="Boylan J."/>
            <person name="Ott S."/>
            <person name="Bowen H."/>
            <person name="Vavikolanu K."/>
            <person name="Mehta A."/>
            <person name="Aluvathingal J."/>
            <person name="Nadendla S."/>
            <person name="Myers T."/>
            <person name="Yan Y."/>
            <person name="Sichtig H."/>
        </authorList>
    </citation>
    <scope>NUCLEOTIDE SEQUENCE [LARGE SCALE GENOMIC DNA]</scope>
    <source>
        <strain evidence="1 2">FDAARGOS_899</strain>
    </source>
</reference>
<proteinExistence type="predicted"/>
<organism evidence="1 2">
    <name type="scientific">Burkholderia humptydooensis</name>
    <dbReference type="NCBI Taxonomy" id="430531"/>
    <lineage>
        <taxon>Bacteria</taxon>
        <taxon>Pseudomonadati</taxon>
        <taxon>Pseudomonadota</taxon>
        <taxon>Betaproteobacteria</taxon>
        <taxon>Burkholderiales</taxon>
        <taxon>Burkholderiaceae</taxon>
        <taxon>Burkholderia</taxon>
        <taxon>pseudomallei group</taxon>
    </lineage>
</organism>
<protein>
    <submittedName>
        <fullName evidence="1">Uncharacterized protein</fullName>
    </submittedName>
</protein>
<dbReference type="Proteomes" id="UP000594943">
    <property type="component" value="Chromosome 2"/>
</dbReference>
<dbReference type="RefSeq" id="WP_006027713.1">
    <property type="nucleotide sequence ID" value="NZ_CP013382.1"/>
</dbReference>
<dbReference type="AlphaFoldDB" id="A0A7T2U8K0"/>
<dbReference type="EMBL" id="CP065687">
    <property type="protein sequence ID" value="QPS47657.1"/>
    <property type="molecule type" value="Genomic_DNA"/>
</dbReference>
<evidence type="ECO:0000313" key="2">
    <source>
        <dbReference type="Proteomes" id="UP000594943"/>
    </source>
</evidence>
<gene>
    <name evidence="1" type="ORF">I6G56_24975</name>
</gene>
<dbReference type="KEGG" id="bhg:I6G56_24975"/>
<name>A0A7T2U8K0_9BURK</name>
<sequence>MKMQTGHWNTERRAGFNAATNFLKNSTVRDRRMGGRARRRRCARRRASFAYLAAAGIDS</sequence>
<accession>A0A7T2U8K0</accession>
<evidence type="ECO:0000313" key="1">
    <source>
        <dbReference type="EMBL" id="QPS47657.1"/>
    </source>
</evidence>